<dbReference type="EMBL" id="JBJKFK010001646">
    <property type="protein sequence ID" value="KAL3312565.1"/>
    <property type="molecule type" value="Genomic_DNA"/>
</dbReference>
<dbReference type="Pfam" id="PF12037">
    <property type="entry name" value="ATAD3_N"/>
    <property type="match status" value="1"/>
</dbReference>
<evidence type="ECO:0000256" key="5">
    <source>
        <dbReference type="ARBA" id="ARBA00022840"/>
    </source>
</evidence>
<dbReference type="InterPro" id="IPR027417">
    <property type="entry name" value="P-loop_NTPase"/>
</dbReference>
<gene>
    <name evidence="13" type="primary">ATAD3A</name>
    <name evidence="13" type="ORF">Ciccas_008841</name>
</gene>
<keyword evidence="6 10" id="KW-0175">Coiled coil</keyword>
<comment type="subcellular location">
    <subcellularLocation>
        <location evidence="1">Mitochondrion inner membrane</location>
    </subcellularLocation>
    <subcellularLocation>
        <location evidence="2">Mitochondrion matrix</location>
        <location evidence="2">Mitochondrion nucleoid</location>
    </subcellularLocation>
</comment>
<feature type="domain" description="AAA+ ATPase" evidence="12">
    <location>
        <begin position="346"/>
        <end position="483"/>
    </location>
</feature>
<feature type="coiled-coil region" evidence="10">
    <location>
        <begin position="111"/>
        <end position="171"/>
    </location>
</feature>
<dbReference type="PANTHER" id="PTHR23075:SF0">
    <property type="entry name" value="ATPASE FAMILY AAA DOMAIN-CONTAINING PROTEIN 3"/>
    <property type="match status" value="1"/>
</dbReference>
<evidence type="ECO:0000256" key="1">
    <source>
        <dbReference type="ARBA" id="ARBA00004273"/>
    </source>
</evidence>
<name>A0ABD2PZC2_9PLAT</name>
<evidence type="ECO:0000256" key="9">
    <source>
        <dbReference type="ARBA" id="ARBA00023271"/>
    </source>
</evidence>
<keyword evidence="8" id="KW-0472">Membrane</keyword>
<keyword evidence="3" id="KW-0547">Nucleotide-binding</keyword>
<dbReference type="FunFam" id="3.40.50.300:FF:000470">
    <property type="entry name" value="ATPase family, AAA domain containing 3A"/>
    <property type="match status" value="1"/>
</dbReference>
<evidence type="ECO:0000256" key="7">
    <source>
        <dbReference type="ARBA" id="ARBA00023128"/>
    </source>
</evidence>
<comment type="caution">
    <text evidence="13">The sequence shown here is derived from an EMBL/GenBank/DDBJ whole genome shotgun (WGS) entry which is preliminary data.</text>
</comment>
<dbReference type="SMART" id="SM00382">
    <property type="entry name" value="AAA"/>
    <property type="match status" value="1"/>
</dbReference>
<dbReference type="Gene3D" id="3.40.50.300">
    <property type="entry name" value="P-loop containing nucleotide triphosphate hydrolases"/>
    <property type="match status" value="1"/>
</dbReference>
<dbReference type="PANTHER" id="PTHR23075">
    <property type="entry name" value="PUTATIVE ATP-ASE"/>
    <property type="match status" value="1"/>
</dbReference>
<dbReference type="InterPro" id="IPR003593">
    <property type="entry name" value="AAA+_ATPase"/>
</dbReference>
<dbReference type="AlphaFoldDB" id="A0ABD2PZC2"/>
<keyword evidence="5" id="KW-0067">ATP-binding</keyword>
<evidence type="ECO:0000256" key="8">
    <source>
        <dbReference type="ARBA" id="ARBA00023136"/>
    </source>
</evidence>
<evidence type="ECO:0000313" key="14">
    <source>
        <dbReference type="Proteomes" id="UP001626550"/>
    </source>
</evidence>
<keyword evidence="14" id="KW-1185">Reference proteome</keyword>
<dbReference type="GO" id="GO:0005743">
    <property type="term" value="C:mitochondrial inner membrane"/>
    <property type="evidence" value="ECO:0007669"/>
    <property type="project" value="UniProtKB-SubCell"/>
</dbReference>
<accession>A0ABD2PZC2</accession>
<dbReference type="Proteomes" id="UP001626550">
    <property type="component" value="Unassembled WGS sequence"/>
</dbReference>
<evidence type="ECO:0000256" key="3">
    <source>
        <dbReference type="ARBA" id="ARBA00022741"/>
    </source>
</evidence>
<feature type="region of interest" description="Disordered" evidence="11">
    <location>
        <begin position="1"/>
        <end position="43"/>
    </location>
</feature>
<proteinExistence type="predicted"/>
<dbReference type="InterPro" id="IPR021911">
    <property type="entry name" value="ATAD3_N"/>
</dbReference>
<dbReference type="GO" id="GO:0042645">
    <property type="term" value="C:mitochondrial nucleoid"/>
    <property type="evidence" value="ECO:0007669"/>
    <property type="project" value="UniProtKB-SubCell"/>
</dbReference>
<evidence type="ECO:0000256" key="6">
    <source>
        <dbReference type="ARBA" id="ARBA00023054"/>
    </source>
</evidence>
<sequence length="585" mass="66722">MSWIFGGSKKSSHNGLEDLNIQLPDGAAPPPPEPPKGPEKKKIEQVQSAFRFDSAALERAAKAAKELESSKHAREALDLARMQEQTQQLEFQAKMKEYEAGIEQIKVQQARVIAEERRKTLEEEAKIQKNRVDYQEHLSRKRHEDQMAQQMRMHEETLRKQEESVQKQEQMRRSTIEYEAQLRHQNEMKQIEAKLRGEAQVERENREIRLERARMEAREYRETMLESIKTFGNVFGAGFNAFLEDKDKVFTAVGAVTLLATGVYSAKLGLGATARVIENRIGKPSLVRDTSRMNFVDMFRHPITTISRMFQKPADPLHGIILRPELESNLRRISIATRHTKSNNGFYRNVLMAGPPGTGKTMFAKSLATHSGLDYAILTGGDIAPLAGDGVTAIHKVFDWARTSRKGVLVFVDEADAFLRKREQEHISEGMRATLNAFLYRTGEQSKNFMLVLASNQPEQFDWAINDRMDEIVDFQLPGLKERERMIRHYFDLYLLKPSQEKGQRITLDDSIDYAAKCLEVAKLTEHLSGRELSKVAIAWQAAAFSSEDGVLTDSLMDLIVQNAIESNKKKRMWRQHALPPSGQQ</sequence>
<evidence type="ECO:0000259" key="12">
    <source>
        <dbReference type="SMART" id="SM00382"/>
    </source>
</evidence>
<protein>
    <submittedName>
        <fullName evidence="13">ATPase, AAA</fullName>
    </submittedName>
</protein>
<evidence type="ECO:0000256" key="2">
    <source>
        <dbReference type="ARBA" id="ARBA00004436"/>
    </source>
</evidence>
<evidence type="ECO:0000256" key="11">
    <source>
        <dbReference type="SAM" id="MobiDB-lite"/>
    </source>
</evidence>
<evidence type="ECO:0000313" key="13">
    <source>
        <dbReference type="EMBL" id="KAL3312565.1"/>
    </source>
</evidence>
<evidence type="ECO:0000256" key="10">
    <source>
        <dbReference type="SAM" id="Coils"/>
    </source>
</evidence>
<dbReference type="Pfam" id="PF00004">
    <property type="entry name" value="AAA"/>
    <property type="match status" value="1"/>
</dbReference>
<dbReference type="InterPro" id="IPR003959">
    <property type="entry name" value="ATPase_AAA_core"/>
</dbReference>
<organism evidence="13 14">
    <name type="scientific">Cichlidogyrus casuarinus</name>
    <dbReference type="NCBI Taxonomy" id="1844966"/>
    <lineage>
        <taxon>Eukaryota</taxon>
        <taxon>Metazoa</taxon>
        <taxon>Spiralia</taxon>
        <taxon>Lophotrochozoa</taxon>
        <taxon>Platyhelminthes</taxon>
        <taxon>Monogenea</taxon>
        <taxon>Monopisthocotylea</taxon>
        <taxon>Dactylogyridea</taxon>
        <taxon>Ancyrocephalidae</taxon>
        <taxon>Cichlidogyrus</taxon>
    </lineage>
</organism>
<keyword evidence="7" id="KW-0496">Mitochondrion</keyword>
<keyword evidence="9" id="KW-1135">Mitochondrion nucleoid</keyword>
<dbReference type="GO" id="GO:0005524">
    <property type="term" value="F:ATP binding"/>
    <property type="evidence" value="ECO:0007669"/>
    <property type="project" value="UniProtKB-KW"/>
</dbReference>
<dbReference type="SUPFAM" id="SSF52540">
    <property type="entry name" value="P-loop containing nucleoside triphosphate hydrolases"/>
    <property type="match status" value="1"/>
</dbReference>
<evidence type="ECO:0000256" key="4">
    <source>
        <dbReference type="ARBA" id="ARBA00022792"/>
    </source>
</evidence>
<reference evidence="13 14" key="1">
    <citation type="submission" date="2024-11" db="EMBL/GenBank/DDBJ databases">
        <title>Adaptive evolution of stress response genes in parasites aligns with host niche diversity.</title>
        <authorList>
            <person name="Hahn C."/>
            <person name="Resl P."/>
        </authorList>
    </citation>
    <scope>NUCLEOTIDE SEQUENCE [LARGE SCALE GENOMIC DNA]</scope>
    <source>
        <strain evidence="13">EGGRZ-B1_66</strain>
        <tissue evidence="13">Body</tissue>
    </source>
</reference>
<keyword evidence="4" id="KW-0999">Mitochondrion inner membrane</keyword>